<keyword evidence="8 11" id="KW-0456">Lyase</keyword>
<dbReference type="OrthoDB" id="9790893at2"/>
<comment type="similarity">
    <text evidence="11">Belongs to the phosphatidylserine decarboxylase family. PSD-A subfamily.</text>
</comment>
<feature type="transmembrane region" description="Helical" evidence="12">
    <location>
        <begin position="16"/>
        <end position="49"/>
    </location>
</feature>
<comment type="pathway">
    <text evidence="11">Phospholipid metabolism; phosphatidylethanolamine biosynthesis; phosphatidylethanolamine from CDP-diacylglycerol: step 2/2.</text>
</comment>
<evidence type="ECO:0000256" key="6">
    <source>
        <dbReference type="ARBA" id="ARBA00023145"/>
    </source>
</evidence>
<keyword evidence="12" id="KW-0812">Transmembrane</keyword>
<comment type="subcellular location">
    <subcellularLocation>
        <location evidence="11">Cell membrane</location>
        <topology evidence="11">Peripheral membrane protein</topology>
    </subcellularLocation>
</comment>
<keyword evidence="6 11" id="KW-0865">Zymogen</keyword>
<name>A0A550JLE9_9BACT</name>
<dbReference type="AlphaFoldDB" id="A0A550JLE9"/>
<evidence type="ECO:0000313" key="13">
    <source>
        <dbReference type="EMBL" id="TRO83993.1"/>
    </source>
</evidence>
<evidence type="ECO:0000256" key="1">
    <source>
        <dbReference type="ARBA" id="ARBA00022475"/>
    </source>
</evidence>
<evidence type="ECO:0000256" key="5">
    <source>
        <dbReference type="ARBA" id="ARBA00023136"/>
    </source>
</evidence>
<reference evidence="13 14" key="1">
    <citation type="submission" date="2019-07" db="EMBL/GenBank/DDBJ databases">
        <title>Insights of Desulfuromonas acetexigens electromicrobiology.</title>
        <authorList>
            <person name="Katuri K."/>
            <person name="Sapireddy V."/>
            <person name="Shaw D.R."/>
            <person name="Saikaly P."/>
        </authorList>
    </citation>
    <scope>NUCLEOTIDE SEQUENCE [LARGE SCALE GENOMIC DNA]</scope>
    <source>
        <strain evidence="13 14">2873</strain>
    </source>
</reference>
<evidence type="ECO:0000256" key="4">
    <source>
        <dbReference type="ARBA" id="ARBA00023098"/>
    </source>
</evidence>
<dbReference type="RefSeq" id="WP_092053008.1">
    <property type="nucleotide sequence ID" value="NZ_FOJJ01000001.1"/>
</dbReference>
<evidence type="ECO:0000256" key="12">
    <source>
        <dbReference type="SAM" id="Phobius"/>
    </source>
</evidence>
<dbReference type="Pfam" id="PF02666">
    <property type="entry name" value="PS_Dcarbxylase"/>
    <property type="match status" value="1"/>
</dbReference>
<dbReference type="NCBIfam" id="NF003685">
    <property type="entry name" value="PRK05305.2-5"/>
    <property type="match status" value="1"/>
</dbReference>
<keyword evidence="5 11" id="KW-0472">Membrane</keyword>
<evidence type="ECO:0000256" key="8">
    <source>
        <dbReference type="ARBA" id="ARBA00023239"/>
    </source>
</evidence>
<feature type="modified residue" description="Pyruvic acid (Ser); by autocatalysis" evidence="11">
    <location>
        <position position="183"/>
    </location>
</feature>
<evidence type="ECO:0000256" key="7">
    <source>
        <dbReference type="ARBA" id="ARBA00023209"/>
    </source>
</evidence>
<evidence type="ECO:0000256" key="9">
    <source>
        <dbReference type="ARBA" id="ARBA00023264"/>
    </source>
</evidence>
<comment type="subunit">
    <text evidence="11">Heterodimer of a large membrane-associated beta subunit and a small pyruvoyl-containing alpha subunit.</text>
</comment>
<gene>
    <name evidence="11" type="primary">psd</name>
    <name evidence="13" type="ORF">FL622_02090</name>
</gene>
<sequence>MKNHNQPVAVEGYPFIGLFAFVTLILALLGWGFLTFLCLCLTLFSVYFFRNPERVVPSQDDAVVAPADGKVVFVGPVQEERCFKGEAVKVSIFMSVFNVHVNRAPFSGKVVDMFYNKGQFLNASLDKASLDNEQGGIVLETANGQRLLFVQIAGLIARRIVTYPKVGDLLEKGERYGLIRFGSRVDVYFPAGSEVSVRLGDRTVAGETIIGTLR</sequence>
<dbReference type="GO" id="GO:0004609">
    <property type="term" value="F:phosphatidylserine decarboxylase activity"/>
    <property type="evidence" value="ECO:0007669"/>
    <property type="project" value="UniProtKB-UniRule"/>
</dbReference>
<dbReference type="InterPro" id="IPR003817">
    <property type="entry name" value="PS_Dcarbxylase"/>
</dbReference>
<protein>
    <recommendedName>
        <fullName evidence="11">Phosphatidylserine decarboxylase proenzyme</fullName>
        <ecNumber evidence="11">4.1.1.65</ecNumber>
    </recommendedName>
    <component>
        <recommendedName>
            <fullName evidence="11">Phosphatidylserine decarboxylase alpha chain</fullName>
        </recommendedName>
    </component>
    <component>
        <recommendedName>
            <fullName evidence="11">Phosphatidylserine decarboxylase beta chain</fullName>
        </recommendedName>
    </component>
</protein>
<accession>A0A550JLE9</accession>
<comment type="PTM">
    <text evidence="11">Is synthesized initially as an inactive proenzyme. Formation of the active enzyme involves a self-maturation process in which the active site pyruvoyl group is generated from an internal serine residue via an autocatalytic post-translational modification. Two non-identical subunits are generated from the proenzyme in this reaction, and the pyruvate is formed at the N-terminus of the alpha chain, which is derived from the carboxyl end of the proenzyme. The post-translation cleavage follows an unusual pathway, termed non-hydrolytic serinolysis, in which the side chain hydroxyl group of the serine supplies its oxygen atom to form the C-terminus of the beta chain, while the remainder of the serine residue undergoes an oxidative deamination to produce ammonia and the pyruvoyl prosthetic group on the alpha chain.</text>
</comment>
<comment type="function">
    <text evidence="11">Catalyzes the formation of phosphatidylethanolamine (PtdEtn) from phosphatidylserine (PtdSer).</text>
</comment>
<keyword evidence="10 11" id="KW-0670">Pyruvate</keyword>
<dbReference type="EC" id="4.1.1.65" evidence="11"/>
<feature type="chain" id="PRO_5023304329" description="Phosphatidylserine decarboxylase beta chain" evidence="11">
    <location>
        <begin position="1"/>
        <end position="182"/>
    </location>
</feature>
<dbReference type="HAMAP" id="MF_00664">
    <property type="entry name" value="PS_decarb_PSD_A"/>
    <property type="match status" value="1"/>
</dbReference>
<keyword evidence="3 11" id="KW-0210">Decarboxylase</keyword>
<evidence type="ECO:0000313" key="14">
    <source>
        <dbReference type="Proteomes" id="UP000317155"/>
    </source>
</evidence>
<dbReference type="GO" id="GO:0005886">
    <property type="term" value="C:plasma membrane"/>
    <property type="evidence" value="ECO:0007669"/>
    <property type="project" value="UniProtKB-SubCell"/>
</dbReference>
<comment type="catalytic activity">
    <reaction evidence="11">
        <text>a 1,2-diacyl-sn-glycero-3-phospho-L-serine + H(+) = a 1,2-diacyl-sn-glycero-3-phosphoethanolamine + CO2</text>
        <dbReference type="Rhea" id="RHEA:20828"/>
        <dbReference type="ChEBI" id="CHEBI:15378"/>
        <dbReference type="ChEBI" id="CHEBI:16526"/>
        <dbReference type="ChEBI" id="CHEBI:57262"/>
        <dbReference type="ChEBI" id="CHEBI:64612"/>
        <dbReference type="EC" id="4.1.1.65"/>
    </reaction>
</comment>
<dbReference type="Proteomes" id="UP000317155">
    <property type="component" value="Unassembled WGS sequence"/>
</dbReference>
<feature type="active site" description="Schiff-base intermediate with substrate; via pyruvic acid" evidence="11">
    <location>
        <position position="183"/>
    </location>
</feature>
<evidence type="ECO:0000256" key="3">
    <source>
        <dbReference type="ARBA" id="ARBA00022793"/>
    </source>
</evidence>
<dbReference type="UniPathway" id="UPA00558">
    <property type="reaction ID" value="UER00616"/>
</dbReference>
<evidence type="ECO:0000256" key="10">
    <source>
        <dbReference type="ARBA" id="ARBA00023317"/>
    </source>
</evidence>
<dbReference type="PANTHER" id="PTHR35809:SF1">
    <property type="entry name" value="ARCHAETIDYLSERINE DECARBOXYLASE PROENZYME-RELATED"/>
    <property type="match status" value="1"/>
</dbReference>
<keyword evidence="2 11" id="KW-0444">Lipid biosynthesis</keyword>
<feature type="site" description="Cleavage (non-hydrolytic); by autocatalysis" evidence="11">
    <location>
        <begin position="182"/>
        <end position="183"/>
    </location>
</feature>
<keyword evidence="9 11" id="KW-1208">Phospholipid metabolism</keyword>
<keyword evidence="1 11" id="KW-1003">Cell membrane</keyword>
<comment type="cofactor">
    <cofactor evidence="11">
        <name>pyruvate</name>
        <dbReference type="ChEBI" id="CHEBI:15361"/>
    </cofactor>
    <text evidence="11">Binds 1 pyruvoyl group covalently per subunit.</text>
</comment>
<dbReference type="InterPro" id="IPR033175">
    <property type="entry name" value="PSD-A"/>
</dbReference>
<dbReference type="PANTHER" id="PTHR35809">
    <property type="entry name" value="ARCHAETIDYLSERINE DECARBOXYLASE PROENZYME-RELATED"/>
    <property type="match status" value="1"/>
</dbReference>
<dbReference type="GO" id="GO:0006646">
    <property type="term" value="P:phosphatidylethanolamine biosynthetic process"/>
    <property type="evidence" value="ECO:0007669"/>
    <property type="project" value="UniProtKB-UniRule"/>
</dbReference>
<dbReference type="EMBL" id="VJVV01000001">
    <property type="protein sequence ID" value="TRO83993.1"/>
    <property type="molecule type" value="Genomic_DNA"/>
</dbReference>
<organism evidence="13 14">
    <name type="scientific">Trichloromonas acetexigens</name>
    <dbReference type="NCBI Taxonomy" id="38815"/>
    <lineage>
        <taxon>Bacteria</taxon>
        <taxon>Pseudomonadati</taxon>
        <taxon>Thermodesulfobacteriota</taxon>
        <taxon>Desulfuromonadia</taxon>
        <taxon>Desulfuromonadales</taxon>
        <taxon>Trichloromonadaceae</taxon>
        <taxon>Trichloromonas</taxon>
    </lineage>
</organism>
<evidence type="ECO:0000256" key="11">
    <source>
        <dbReference type="HAMAP-Rule" id="MF_00664"/>
    </source>
</evidence>
<evidence type="ECO:0000256" key="2">
    <source>
        <dbReference type="ARBA" id="ARBA00022516"/>
    </source>
</evidence>
<comment type="caution">
    <text evidence="13">The sequence shown here is derived from an EMBL/GenBank/DDBJ whole genome shotgun (WGS) entry which is preliminary data.</text>
</comment>
<keyword evidence="4 11" id="KW-0443">Lipid metabolism</keyword>
<dbReference type="NCBIfam" id="NF003678">
    <property type="entry name" value="PRK05305.1-2"/>
    <property type="match status" value="1"/>
</dbReference>
<proteinExistence type="inferred from homology"/>
<keyword evidence="7 11" id="KW-0594">Phospholipid biosynthesis</keyword>
<keyword evidence="14" id="KW-1185">Reference proteome</keyword>
<feature type="chain" id="PRO_5023304328" description="Phosphatidylserine decarboxylase alpha chain" evidence="11">
    <location>
        <begin position="183"/>
        <end position="214"/>
    </location>
</feature>
<keyword evidence="12" id="KW-1133">Transmembrane helix</keyword>